<feature type="chain" id="PRO_5020256493" description="Secreted protein" evidence="1">
    <location>
        <begin position="22"/>
        <end position="127"/>
    </location>
</feature>
<organism evidence="2 3">
    <name type="scientific">Pedobacter psychrodurus</name>
    <dbReference type="NCBI Taxonomy" id="2530456"/>
    <lineage>
        <taxon>Bacteria</taxon>
        <taxon>Pseudomonadati</taxon>
        <taxon>Bacteroidota</taxon>
        <taxon>Sphingobacteriia</taxon>
        <taxon>Sphingobacteriales</taxon>
        <taxon>Sphingobacteriaceae</taxon>
        <taxon>Pedobacter</taxon>
    </lineage>
</organism>
<reference evidence="2 3" key="1">
    <citation type="submission" date="2019-02" db="EMBL/GenBank/DDBJ databases">
        <title>Pedobacter sp. RP-3-21 sp. nov., isolated from Arctic soil.</title>
        <authorList>
            <person name="Dahal R.H."/>
        </authorList>
    </citation>
    <scope>NUCLEOTIDE SEQUENCE [LARGE SCALE GENOMIC DNA]</scope>
    <source>
        <strain evidence="2 3">RP-3-21</strain>
    </source>
</reference>
<gene>
    <name evidence="2" type="ORF">EZ456_08835</name>
</gene>
<dbReference type="EMBL" id="SJSO01000006">
    <property type="protein sequence ID" value="TCD27296.1"/>
    <property type="molecule type" value="Genomic_DNA"/>
</dbReference>
<keyword evidence="3" id="KW-1185">Reference proteome</keyword>
<keyword evidence="1" id="KW-0732">Signal</keyword>
<evidence type="ECO:0000256" key="1">
    <source>
        <dbReference type="SAM" id="SignalP"/>
    </source>
</evidence>
<dbReference type="RefSeq" id="WP_131529325.1">
    <property type="nucleotide sequence ID" value="NZ_SJSO01000006.1"/>
</dbReference>
<name>A0A4R0Q069_9SPHI</name>
<protein>
    <recommendedName>
        <fullName evidence="4">Secreted protein</fullName>
    </recommendedName>
</protein>
<sequence>MKKLLLFLVLGAFSIFGLSSFQSLSKKTVQSNNDPVLIVVNVDGYYGELYFDDATDQFLSGSVSKEIPNGGGAYRMYTINSVSGSLSRSLINNQVTHFDGDIYGTSGTSFAVTLTLNSSNNAALTAQ</sequence>
<accession>A0A4R0Q069</accession>
<evidence type="ECO:0000313" key="3">
    <source>
        <dbReference type="Proteomes" id="UP000293925"/>
    </source>
</evidence>
<proteinExistence type="predicted"/>
<evidence type="ECO:0000313" key="2">
    <source>
        <dbReference type="EMBL" id="TCD27296.1"/>
    </source>
</evidence>
<feature type="signal peptide" evidence="1">
    <location>
        <begin position="1"/>
        <end position="21"/>
    </location>
</feature>
<comment type="caution">
    <text evidence="2">The sequence shown here is derived from an EMBL/GenBank/DDBJ whole genome shotgun (WGS) entry which is preliminary data.</text>
</comment>
<dbReference type="AlphaFoldDB" id="A0A4R0Q069"/>
<evidence type="ECO:0008006" key="4">
    <source>
        <dbReference type="Google" id="ProtNLM"/>
    </source>
</evidence>
<dbReference type="OrthoDB" id="768597at2"/>
<dbReference type="Proteomes" id="UP000293925">
    <property type="component" value="Unassembled WGS sequence"/>
</dbReference>